<comment type="cofactor">
    <cofactor evidence="1">
        <name>Fe(2+)</name>
        <dbReference type="ChEBI" id="CHEBI:29033"/>
    </cofactor>
</comment>
<dbReference type="AlphaFoldDB" id="A0A852TT71"/>
<dbReference type="EMBL" id="JACCCC010000001">
    <property type="protein sequence ID" value="NYE46851.1"/>
    <property type="molecule type" value="Genomic_DNA"/>
</dbReference>
<protein>
    <recommendedName>
        <fullName evidence="4">JmjC domain-containing protein</fullName>
    </recommendedName>
</protein>
<evidence type="ECO:0000256" key="2">
    <source>
        <dbReference type="ARBA" id="ARBA00022723"/>
    </source>
</evidence>
<keyword evidence="6" id="KW-1185">Reference proteome</keyword>
<dbReference type="SMART" id="SM00558">
    <property type="entry name" value="JmjC"/>
    <property type="match status" value="1"/>
</dbReference>
<evidence type="ECO:0000259" key="4">
    <source>
        <dbReference type="PROSITE" id="PS51184"/>
    </source>
</evidence>
<dbReference type="GO" id="GO:0046872">
    <property type="term" value="F:metal ion binding"/>
    <property type="evidence" value="ECO:0007669"/>
    <property type="project" value="UniProtKB-KW"/>
</dbReference>
<dbReference type="PROSITE" id="PS51184">
    <property type="entry name" value="JMJC"/>
    <property type="match status" value="1"/>
</dbReference>
<dbReference type="SUPFAM" id="SSF51197">
    <property type="entry name" value="Clavaminate synthase-like"/>
    <property type="match status" value="1"/>
</dbReference>
<gene>
    <name evidence="5" type="ORF">HDA32_001971</name>
</gene>
<reference evidence="5 6" key="1">
    <citation type="submission" date="2020-07" db="EMBL/GenBank/DDBJ databases">
        <title>Sequencing the genomes of 1000 actinobacteria strains.</title>
        <authorList>
            <person name="Klenk H.-P."/>
        </authorList>
    </citation>
    <scope>NUCLEOTIDE SEQUENCE [LARGE SCALE GENOMIC DNA]</scope>
    <source>
        <strain evidence="5 6">CXB654</strain>
    </source>
</reference>
<proteinExistence type="predicted"/>
<dbReference type="RefSeq" id="WP_179642891.1">
    <property type="nucleotide sequence ID" value="NZ_BAAAYY010000001.1"/>
</dbReference>
<dbReference type="InterPro" id="IPR039994">
    <property type="entry name" value="NO66-like"/>
</dbReference>
<dbReference type="Pfam" id="PF08007">
    <property type="entry name" value="JmjC_2"/>
    <property type="match status" value="1"/>
</dbReference>
<evidence type="ECO:0000256" key="3">
    <source>
        <dbReference type="ARBA" id="ARBA00023004"/>
    </source>
</evidence>
<keyword evidence="2" id="KW-0479">Metal-binding</keyword>
<dbReference type="Gene3D" id="2.60.120.650">
    <property type="entry name" value="Cupin"/>
    <property type="match status" value="1"/>
</dbReference>
<dbReference type="PANTHER" id="PTHR13096">
    <property type="entry name" value="MINA53 MYC INDUCED NUCLEAR ANTIGEN"/>
    <property type="match status" value="1"/>
</dbReference>
<evidence type="ECO:0000313" key="5">
    <source>
        <dbReference type="EMBL" id="NYE46851.1"/>
    </source>
</evidence>
<dbReference type="PANTHER" id="PTHR13096:SF8">
    <property type="entry name" value="RIBOSOMAL OXYGENASE 1"/>
    <property type="match status" value="1"/>
</dbReference>
<comment type="caution">
    <text evidence="5">The sequence shown here is derived from an EMBL/GenBank/DDBJ whole genome shotgun (WGS) entry which is preliminary data.</text>
</comment>
<evidence type="ECO:0000313" key="6">
    <source>
        <dbReference type="Proteomes" id="UP000589036"/>
    </source>
</evidence>
<feature type="domain" description="JmjC" evidence="4">
    <location>
        <begin position="101"/>
        <end position="243"/>
    </location>
</feature>
<organism evidence="5 6">
    <name type="scientific">Spinactinospora alkalitolerans</name>
    <dbReference type="NCBI Taxonomy" id="687207"/>
    <lineage>
        <taxon>Bacteria</taxon>
        <taxon>Bacillati</taxon>
        <taxon>Actinomycetota</taxon>
        <taxon>Actinomycetes</taxon>
        <taxon>Streptosporangiales</taxon>
        <taxon>Nocardiopsidaceae</taxon>
        <taxon>Spinactinospora</taxon>
    </lineage>
</organism>
<accession>A0A852TT71</accession>
<name>A0A852TT71_9ACTN</name>
<sequence length="392" mass="44102">MTDRLFTETLRAAVGDDLLRERLSQDFVFADLGAGAVRPLLDFDALSGILSTHQLEPPRLRLHREGAPVPAARYTEAAEASGTARRLIRPEALYRELREGASMVIDGIDRLHPPVRAATDDLMRLVRERAQVNLYLIWGDSHGFDTHWDDHDTFIVQVAGTKSWQVHGQGSRPHPMKVDADHSHTPPDRTLWEGVLRPGQVLHVPRGWWHTVKGTGDVSMHLTFGFTRATGIDWARALLDRLHDIEFLRTDLPRFASPDERRKHHHELVRRLTDLAERHDVDALLAERDARFPRRQSFSLPWAVEDAEPGPETVVEFTPILPPPLEREGDAVTVTVSGRRYRFPAAAEPVLAALSAQRSLPLGELAERSDTSLPTAVGVVRALVRHHLVLLR</sequence>
<dbReference type="Proteomes" id="UP000589036">
    <property type="component" value="Unassembled WGS sequence"/>
</dbReference>
<keyword evidence="3" id="KW-0408">Iron</keyword>
<dbReference type="InterPro" id="IPR003347">
    <property type="entry name" value="JmjC_dom"/>
</dbReference>
<evidence type="ECO:0000256" key="1">
    <source>
        <dbReference type="ARBA" id="ARBA00001954"/>
    </source>
</evidence>